<keyword evidence="1" id="KW-1133">Transmembrane helix</keyword>
<comment type="caution">
    <text evidence="2">The sequence shown here is derived from an EMBL/GenBank/DDBJ whole genome shotgun (WGS) entry which is preliminary data.</text>
</comment>
<evidence type="ECO:0000313" key="2">
    <source>
        <dbReference type="EMBL" id="KAJ7699652.1"/>
    </source>
</evidence>
<keyword evidence="3" id="KW-1185">Reference proteome</keyword>
<name>A0AAD7DTW3_MYCRO</name>
<dbReference type="AlphaFoldDB" id="A0AAD7DTW3"/>
<evidence type="ECO:0000313" key="3">
    <source>
        <dbReference type="Proteomes" id="UP001221757"/>
    </source>
</evidence>
<dbReference type="Proteomes" id="UP001221757">
    <property type="component" value="Unassembled WGS sequence"/>
</dbReference>
<feature type="transmembrane region" description="Helical" evidence="1">
    <location>
        <begin position="40"/>
        <end position="60"/>
    </location>
</feature>
<protein>
    <submittedName>
        <fullName evidence="2">Uncharacterized protein</fullName>
    </submittedName>
</protein>
<reference evidence="2" key="1">
    <citation type="submission" date="2023-03" db="EMBL/GenBank/DDBJ databases">
        <title>Massive genome expansion in bonnet fungi (Mycena s.s.) driven by repeated elements and novel gene families across ecological guilds.</title>
        <authorList>
            <consortium name="Lawrence Berkeley National Laboratory"/>
            <person name="Harder C.B."/>
            <person name="Miyauchi S."/>
            <person name="Viragh M."/>
            <person name="Kuo A."/>
            <person name="Thoen E."/>
            <person name="Andreopoulos B."/>
            <person name="Lu D."/>
            <person name="Skrede I."/>
            <person name="Drula E."/>
            <person name="Henrissat B."/>
            <person name="Morin E."/>
            <person name="Kohler A."/>
            <person name="Barry K."/>
            <person name="LaButti K."/>
            <person name="Morin E."/>
            <person name="Salamov A."/>
            <person name="Lipzen A."/>
            <person name="Mereny Z."/>
            <person name="Hegedus B."/>
            <person name="Baldrian P."/>
            <person name="Stursova M."/>
            <person name="Weitz H."/>
            <person name="Taylor A."/>
            <person name="Grigoriev I.V."/>
            <person name="Nagy L.G."/>
            <person name="Martin F."/>
            <person name="Kauserud H."/>
        </authorList>
    </citation>
    <scope>NUCLEOTIDE SEQUENCE</scope>
    <source>
        <strain evidence="2">CBHHK067</strain>
    </source>
</reference>
<keyword evidence="1" id="KW-0812">Transmembrane</keyword>
<sequence length="77" mass="9153">MVLVLQYFRKFPRDPISIRIVVCARHPPCRRKYHNSTRSSCWFLGLFTTNHTIFMVILNYKTFVTMYGNLADENIIP</sequence>
<proteinExistence type="predicted"/>
<accession>A0AAD7DTW3</accession>
<dbReference type="EMBL" id="JARKIE010000022">
    <property type="protein sequence ID" value="KAJ7699652.1"/>
    <property type="molecule type" value="Genomic_DNA"/>
</dbReference>
<gene>
    <name evidence="2" type="ORF">B0H17DRAFT_297661</name>
</gene>
<keyword evidence="1" id="KW-0472">Membrane</keyword>
<evidence type="ECO:0000256" key="1">
    <source>
        <dbReference type="SAM" id="Phobius"/>
    </source>
</evidence>
<organism evidence="2 3">
    <name type="scientific">Mycena rosella</name>
    <name type="common">Pink bonnet</name>
    <name type="synonym">Agaricus rosellus</name>
    <dbReference type="NCBI Taxonomy" id="1033263"/>
    <lineage>
        <taxon>Eukaryota</taxon>
        <taxon>Fungi</taxon>
        <taxon>Dikarya</taxon>
        <taxon>Basidiomycota</taxon>
        <taxon>Agaricomycotina</taxon>
        <taxon>Agaricomycetes</taxon>
        <taxon>Agaricomycetidae</taxon>
        <taxon>Agaricales</taxon>
        <taxon>Marasmiineae</taxon>
        <taxon>Mycenaceae</taxon>
        <taxon>Mycena</taxon>
    </lineage>
</organism>